<evidence type="ECO:0000313" key="3">
    <source>
        <dbReference type="Proteomes" id="UP000314982"/>
    </source>
</evidence>
<accession>A0A4W5RLN0</accession>
<dbReference type="Gene3D" id="3.10.20.90">
    <property type="entry name" value="Phosphatidylinositol 3-kinase Catalytic Subunit, Chain A, domain 1"/>
    <property type="match status" value="1"/>
</dbReference>
<organism evidence="2 3">
    <name type="scientific">Hucho hucho</name>
    <name type="common">huchen</name>
    <dbReference type="NCBI Taxonomy" id="62062"/>
    <lineage>
        <taxon>Eukaryota</taxon>
        <taxon>Metazoa</taxon>
        <taxon>Chordata</taxon>
        <taxon>Craniata</taxon>
        <taxon>Vertebrata</taxon>
        <taxon>Euteleostomi</taxon>
        <taxon>Actinopterygii</taxon>
        <taxon>Neopterygii</taxon>
        <taxon>Teleostei</taxon>
        <taxon>Protacanthopterygii</taxon>
        <taxon>Salmoniformes</taxon>
        <taxon>Salmonidae</taxon>
        <taxon>Salmoninae</taxon>
        <taxon>Hucho</taxon>
    </lineage>
</organism>
<dbReference type="PANTHER" id="PTHR46049">
    <property type="entry name" value="AGAP003327-PA"/>
    <property type="match status" value="1"/>
</dbReference>
<reference evidence="2" key="3">
    <citation type="submission" date="2025-09" db="UniProtKB">
        <authorList>
            <consortium name="Ensembl"/>
        </authorList>
    </citation>
    <scope>IDENTIFICATION</scope>
</reference>
<keyword evidence="3" id="KW-1185">Reference proteome</keyword>
<dbReference type="GO" id="GO:0005856">
    <property type="term" value="C:cytoskeleton"/>
    <property type="evidence" value="ECO:0007669"/>
    <property type="project" value="InterPro"/>
</dbReference>
<dbReference type="Ensembl" id="ENSHHUT00000092389.1">
    <property type="protein sequence ID" value="ENSHHUP00000089607.1"/>
    <property type="gene ID" value="ENSHHUG00000051731.1"/>
</dbReference>
<dbReference type="PANTHER" id="PTHR46049:SF5">
    <property type="entry name" value="PLECKSTRIN HOMOLOGY DOMAIN-CONTAINING FAMILY H MEMBER 3"/>
    <property type="match status" value="1"/>
</dbReference>
<name>A0A4W5RLN0_9TELE</name>
<reference evidence="2" key="2">
    <citation type="submission" date="2025-08" db="UniProtKB">
        <authorList>
            <consortium name="Ensembl"/>
        </authorList>
    </citation>
    <scope>IDENTIFICATION</scope>
</reference>
<dbReference type="AlphaFoldDB" id="A0A4W5RLN0"/>
<evidence type="ECO:0000313" key="2">
    <source>
        <dbReference type="Ensembl" id="ENSHHUP00000089607.1"/>
    </source>
</evidence>
<reference evidence="3" key="1">
    <citation type="submission" date="2018-06" db="EMBL/GenBank/DDBJ databases">
        <title>Genome assembly of Danube salmon.</title>
        <authorList>
            <person name="Macqueen D.J."/>
            <person name="Gundappa M.K."/>
        </authorList>
    </citation>
    <scope>NUCLEOTIDE SEQUENCE [LARGE SCALE GENOMIC DNA]</scope>
</reference>
<dbReference type="Proteomes" id="UP000314982">
    <property type="component" value="Unassembled WGS sequence"/>
</dbReference>
<dbReference type="InterPro" id="IPR038185">
    <property type="entry name" value="MyTH4_dom_sf"/>
</dbReference>
<feature type="domain" description="MyTH4" evidence="1">
    <location>
        <begin position="1"/>
        <end position="58"/>
    </location>
</feature>
<evidence type="ECO:0000259" key="1">
    <source>
        <dbReference type="Pfam" id="PF00784"/>
    </source>
</evidence>
<dbReference type="Gene3D" id="1.25.40.530">
    <property type="entry name" value="MyTH4 domain"/>
    <property type="match status" value="1"/>
</dbReference>
<proteinExistence type="predicted"/>
<dbReference type="InterPro" id="IPR051724">
    <property type="entry name" value="Actin_motor_Myosin"/>
</dbReference>
<dbReference type="GeneTree" id="ENSGT00960000187260"/>
<sequence length="161" mass="17916">MSCTFLPGPAVLKYLRFHLKRIQSQFPDSEMDNYASFIGEALEKTRCRECVPSWEEIQVLMGRQEMLCTVHYPGPGSCQLHISSHTTANEVRGDLSIISVSLSLCLYQDLRTPSPILSILVDLCGDLHCKVLSLLPTRPSKLGTACQCTPQDSLSLSSARW</sequence>
<dbReference type="Pfam" id="PF00784">
    <property type="entry name" value="MyTH4"/>
    <property type="match status" value="1"/>
</dbReference>
<dbReference type="InterPro" id="IPR000857">
    <property type="entry name" value="MyTH4_dom"/>
</dbReference>
<protein>
    <recommendedName>
        <fullName evidence="1">MyTH4 domain-containing protein</fullName>
    </recommendedName>
</protein>